<reference evidence="3" key="1">
    <citation type="submission" date="2017-02" db="EMBL/GenBank/DDBJ databases">
        <authorList>
            <person name="Tafer H."/>
            <person name="Lopandic K."/>
        </authorList>
    </citation>
    <scope>NUCLEOTIDE SEQUENCE [LARGE SCALE GENOMIC DNA]</scope>
    <source>
        <strain evidence="3">CBS 366.77</strain>
    </source>
</reference>
<protein>
    <submittedName>
        <fullName evidence="2">Uncharacterized protein</fullName>
    </submittedName>
</protein>
<proteinExistence type="predicted"/>
<evidence type="ECO:0000256" key="1">
    <source>
        <dbReference type="SAM" id="MobiDB-lite"/>
    </source>
</evidence>
<feature type="non-terminal residue" evidence="2">
    <location>
        <position position="1"/>
    </location>
</feature>
<gene>
    <name evidence="2" type="ORF">PHISCL_06201</name>
</gene>
<accession>A0A3A2ZU17</accession>
<keyword evidence="3" id="KW-1185">Reference proteome</keyword>
<evidence type="ECO:0000313" key="3">
    <source>
        <dbReference type="Proteomes" id="UP000266188"/>
    </source>
</evidence>
<dbReference type="AlphaFoldDB" id="A0A3A2ZU17"/>
<feature type="region of interest" description="Disordered" evidence="1">
    <location>
        <begin position="1"/>
        <end position="96"/>
    </location>
</feature>
<name>A0A3A2ZU17_9EURO</name>
<dbReference type="Proteomes" id="UP000266188">
    <property type="component" value="Unassembled WGS sequence"/>
</dbReference>
<comment type="caution">
    <text evidence="2">The sequence shown here is derived from an EMBL/GenBank/DDBJ whole genome shotgun (WGS) entry which is preliminary data.</text>
</comment>
<sequence>VQQHEQNAKNLKSRTSCTKTDRSSQLAAVDEIKSTATCQDSFGHSPGPSQSFQPRPDLASTGRTGRKEERGHKMRRLDSKLENNNSLRLRTGGLPN</sequence>
<feature type="compositionally biased region" description="Basic and acidic residues" evidence="1">
    <location>
        <begin position="65"/>
        <end position="81"/>
    </location>
</feature>
<organism evidence="2 3">
    <name type="scientific">Aspergillus sclerotialis</name>
    <dbReference type="NCBI Taxonomy" id="2070753"/>
    <lineage>
        <taxon>Eukaryota</taxon>
        <taxon>Fungi</taxon>
        <taxon>Dikarya</taxon>
        <taxon>Ascomycota</taxon>
        <taxon>Pezizomycotina</taxon>
        <taxon>Eurotiomycetes</taxon>
        <taxon>Eurotiomycetidae</taxon>
        <taxon>Eurotiales</taxon>
        <taxon>Aspergillaceae</taxon>
        <taxon>Aspergillus</taxon>
        <taxon>Aspergillus subgen. Polypaecilum</taxon>
    </lineage>
</organism>
<feature type="compositionally biased region" description="Polar residues" evidence="1">
    <location>
        <begin position="1"/>
        <end position="26"/>
    </location>
</feature>
<feature type="compositionally biased region" description="Polar residues" evidence="1">
    <location>
        <begin position="34"/>
        <end position="53"/>
    </location>
</feature>
<evidence type="ECO:0000313" key="2">
    <source>
        <dbReference type="EMBL" id="RJE21475.1"/>
    </source>
</evidence>
<dbReference type="EMBL" id="MVGC01000226">
    <property type="protein sequence ID" value="RJE21475.1"/>
    <property type="molecule type" value="Genomic_DNA"/>
</dbReference>